<keyword evidence="1" id="KW-0472">Membrane</keyword>
<dbReference type="Proteomes" id="UP001054837">
    <property type="component" value="Unassembled WGS sequence"/>
</dbReference>
<evidence type="ECO:0000256" key="2">
    <source>
        <dbReference type="SAM" id="SignalP"/>
    </source>
</evidence>
<feature type="transmembrane region" description="Helical" evidence="1">
    <location>
        <begin position="46"/>
        <end position="67"/>
    </location>
</feature>
<name>A0AAV4RGI3_9ARAC</name>
<feature type="chain" id="PRO_5043842556" evidence="2">
    <location>
        <begin position="23"/>
        <end position="139"/>
    </location>
</feature>
<feature type="transmembrane region" description="Helical" evidence="1">
    <location>
        <begin position="79"/>
        <end position="96"/>
    </location>
</feature>
<keyword evidence="4" id="KW-1185">Reference proteome</keyword>
<gene>
    <name evidence="3" type="ORF">CDAR_244101</name>
</gene>
<keyword evidence="1" id="KW-0812">Transmembrane</keyword>
<dbReference type="EMBL" id="BPLQ01006072">
    <property type="protein sequence ID" value="GIY19806.1"/>
    <property type="molecule type" value="Genomic_DNA"/>
</dbReference>
<evidence type="ECO:0000313" key="3">
    <source>
        <dbReference type="EMBL" id="GIY19806.1"/>
    </source>
</evidence>
<protein>
    <submittedName>
        <fullName evidence="3">Uncharacterized protein</fullName>
    </submittedName>
</protein>
<keyword evidence="2" id="KW-0732">Signal</keyword>
<evidence type="ECO:0000256" key="1">
    <source>
        <dbReference type="SAM" id="Phobius"/>
    </source>
</evidence>
<keyword evidence="1" id="KW-1133">Transmembrane helix</keyword>
<comment type="caution">
    <text evidence="3">The sequence shown here is derived from an EMBL/GenBank/DDBJ whole genome shotgun (WGS) entry which is preliminary data.</text>
</comment>
<reference evidence="3 4" key="1">
    <citation type="submission" date="2021-06" db="EMBL/GenBank/DDBJ databases">
        <title>Caerostris darwini draft genome.</title>
        <authorList>
            <person name="Kono N."/>
            <person name="Arakawa K."/>
        </authorList>
    </citation>
    <scope>NUCLEOTIDE SEQUENCE [LARGE SCALE GENOMIC DNA]</scope>
</reference>
<dbReference type="PROSITE" id="PS51257">
    <property type="entry name" value="PROKAR_LIPOPROTEIN"/>
    <property type="match status" value="1"/>
</dbReference>
<evidence type="ECO:0000313" key="4">
    <source>
        <dbReference type="Proteomes" id="UP001054837"/>
    </source>
</evidence>
<sequence>MKTSALFMILVLVSCAVLVAESAPIDPLAEGPSRSGRTQRSITSFLGNAVEIIIDIILLFVPIIVQLTVNKYQMNPSRLLTMCILAGVLIMYSCAADDGGGGGSDNSDQSSGDSIIRNFTKNVVFKMIDFFVDAAASIF</sequence>
<dbReference type="AlphaFoldDB" id="A0AAV4RGI3"/>
<feature type="signal peptide" evidence="2">
    <location>
        <begin position="1"/>
        <end position="22"/>
    </location>
</feature>
<organism evidence="3 4">
    <name type="scientific">Caerostris darwini</name>
    <dbReference type="NCBI Taxonomy" id="1538125"/>
    <lineage>
        <taxon>Eukaryota</taxon>
        <taxon>Metazoa</taxon>
        <taxon>Ecdysozoa</taxon>
        <taxon>Arthropoda</taxon>
        <taxon>Chelicerata</taxon>
        <taxon>Arachnida</taxon>
        <taxon>Araneae</taxon>
        <taxon>Araneomorphae</taxon>
        <taxon>Entelegynae</taxon>
        <taxon>Araneoidea</taxon>
        <taxon>Araneidae</taxon>
        <taxon>Caerostris</taxon>
    </lineage>
</organism>
<accession>A0AAV4RGI3</accession>
<proteinExistence type="predicted"/>